<reference evidence="3" key="1">
    <citation type="journal article" date="2020" name="mSystems">
        <title>Genome- and Community-Level Interaction Insights into Carbon Utilization and Element Cycling Functions of Hydrothermarchaeota in Hydrothermal Sediment.</title>
        <authorList>
            <person name="Zhou Z."/>
            <person name="Liu Y."/>
            <person name="Xu W."/>
            <person name="Pan J."/>
            <person name="Luo Z.H."/>
            <person name="Li M."/>
        </authorList>
    </citation>
    <scope>NUCLEOTIDE SEQUENCE [LARGE SCALE GENOMIC DNA]</scope>
    <source>
        <strain evidence="3">HyVt-535</strain>
    </source>
</reference>
<dbReference type="PROSITE" id="PS51740">
    <property type="entry name" value="SPOVT_ABRB"/>
    <property type="match status" value="1"/>
</dbReference>
<dbReference type="NCBIfam" id="TIGR01439">
    <property type="entry name" value="lp_hng_hel_AbrB"/>
    <property type="match status" value="1"/>
</dbReference>
<dbReference type="InterPro" id="IPR037914">
    <property type="entry name" value="SpoVT-AbrB_sf"/>
</dbReference>
<name>A0A7C5MVZ2_9GAMM</name>
<dbReference type="InterPro" id="IPR007159">
    <property type="entry name" value="SpoVT-AbrB_dom"/>
</dbReference>
<evidence type="ECO:0000313" key="3">
    <source>
        <dbReference type="EMBL" id="HHH13918.1"/>
    </source>
</evidence>
<feature type="domain" description="SpoVT-AbrB" evidence="2">
    <location>
        <begin position="1"/>
        <end position="46"/>
    </location>
</feature>
<dbReference type="SUPFAM" id="SSF89447">
    <property type="entry name" value="AbrB/MazE/MraZ-like"/>
    <property type="match status" value="1"/>
</dbReference>
<organism evidence="3">
    <name type="scientific">Thiolapillus brandeum</name>
    <dbReference type="NCBI Taxonomy" id="1076588"/>
    <lineage>
        <taxon>Bacteria</taxon>
        <taxon>Pseudomonadati</taxon>
        <taxon>Pseudomonadota</taxon>
        <taxon>Gammaproteobacteria</taxon>
        <taxon>Chromatiales</taxon>
        <taxon>Sedimenticolaceae</taxon>
        <taxon>Thiolapillus</taxon>
    </lineage>
</organism>
<sequence>MTSVTLSSKFQLVIPKAVREQLHLQAGQRFTVITKGDVIELVPMRDIASARGMLKGADPQDYRDRRDRD</sequence>
<accession>A0A7C5MVZ2</accession>
<dbReference type="GO" id="GO:0003677">
    <property type="term" value="F:DNA binding"/>
    <property type="evidence" value="ECO:0007669"/>
    <property type="project" value="UniProtKB-UniRule"/>
</dbReference>
<proteinExistence type="predicted"/>
<comment type="caution">
    <text evidence="3">The sequence shown here is derived from an EMBL/GenBank/DDBJ whole genome shotgun (WGS) entry which is preliminary data.</text>
</comment>
<dbReference type="Gene3D" id="2.10.260.10">
    <property type="match status" value="1"/>
</dbReference>
<gene>
    <name evidence="3" type="ORF">ENJ98_06740</name>
</gene>
<evidence type="ECO:0000259" key="2">
    <source>
        <dbReference type="PROSITE" id="PS51740"/>
    </source>
</evidence>
<dbReference type="EMBL" id="DROM01000405">
    <property type="protein sequence ID" value="HHH13918.1"/>
    <property type="molecule type" value="Genomic_DNA"/>
</dbReference>
<dbReference type="AlphaFoldDB" id="A0A7C5MVZ2"/>
<dbReference type="SMART" id="SM00966">
    <property type="entry name" value="SpoVT_AbrB"/>
    <property type="match status" value="1"/>
</dbReference>
<dbReference type="Pfam" id="PF04014">
    <property type="entry name" value="MazE_antitoxin"/>
    <property type="match status" value="1"/>
</dbReference>
<dbReference type="Proteomes" id="UP000886100">
    <property type="component" value="Unassembled WGS sequence"/>
</dbReference>
<evidence type="ECO:0000256" key="1">
    <source>
        <dbReference type="PROSITE-ProRule" id="PRU01076"/>
    </source>
</evidence>
<keyword evidence="1 3" id="KW-0238">DNA-binding</keyword>
<protein>
    <submittedName>
        <fullName evidence="3">AbrB/MazE/SpoVT family DNA-binding domain-containing protein</fullName>
    </submittedName>
</protein>